<protein>
    <submittedName>
        <fullName evidence="1">Uncharacterized protein</fullName>
    </submittedName>
</protein>
<proteinExistence type="predicted"/>
<comment type="caution">
    <text evidence="1">The sequence shown here is derived from an EMBL/GenBank/DDBJ whole genome shotgun (WGS) entry which is preliminary data.</text>
</comment>
<organism evidence="1 2">
    <name type="scientific">Bacillus cereus</name>
    <dbReference type="NCBI Taxonomy" id="1396"/>
    <lineage>
        <taxon>Bacteria</taxon>
        <taxon>Bacillati</taxon>
        <taxon>Bacillota</taxon>
        <taxon>Bacilli</taxon>
        <taxon>Bacillales</taxon>
        <taxon>Bacillaceae</taxon>
        <taxon>Bacillus</taxon>
        <taxon>Bacillus cereus group</taxon>
    </lineage>
</organism>
<accession>A0A9X6SSE9</accession>
<gene>
    <name evidence="1" type="ORF">CON36_34575</name>
</gene>
<sequence>MDKIKGWTSTHINSEGKVETNIVENSLGWVTIYFKSGKVVETILDSFSVLDERKDKEEIDRIEMGTRRV</sequence>
<reference evidence="1 2" key="1">
    <citation type="submission" date="2017-09" db="EMBL/GenBank/DDBJ databases">
        <title>Large-scale bioinformatics analysis of Bacillus genomes uncovers conserved roles of natural products in bacterial physiology.</title>
        <authorList>
            <consortium name="Agbiome Team Llc"/>
            <person name="Bleich R.M."/>
            <person name="Grubbs K.J."/>
            <person name="Santa Maria K.C."/>
            <person name="Allen S.E."/>
            <person name="Farag S."/>
            <person name="Shank E.A."/>
            <person name="Bowers A."/>
        </authorList>
    </citation>
    <scope>NUCLEOTIDE SEQUENCE [LARGE SCALE GENOMIC DNA]</scope>
    <source>
        <strain evidence="1 2">AFS092789</strain>
    </source>
</reference>
<dbReference type="EMBL" id="NVMX01000221">
    <property type="protein sequence ID" value="PDZ94289.1"/>
    <property type="molecule type" value="Genomic_DNA"/>
</dbReference>
<name>A0A9X6SSE9_BACCE</name>
<dbReference type="AlphaFoldDB" id="A0A9X6SSE9"/>
<evidence type="ECO:0000313" key="1">
    <source>
        <dbReference type="EMBL" id="PDZ94289.1"/>
    </source>
</evidence>
<dbReference type="RefSeq" id="WP_098007130.1">
    <property type="nucleotide sequence ID" value="NZ_NVMX01000221.1"/>
</dbReference>
<evidence type="ECO:0000313" key="2">
    <source>
        <dbReference type="Proteomes" id="UP000219922"/>
    </source>
</evidence>
<dbReference type="Proteomes" id="UP000219922">
    <property type="component" value="Unassembled WGS sequence"/>
</dbReference>